<keyword evidence="4" id="KW-0539">Nucleus</keyword>
<evidence type="ECO:0000256" key="1">
    <source>
        <dbReference type="ARBA" id="ARBA00023015"/>
    </source>
</evidence>
<organism evidence="7 8">
    <name type="scientific">Arthroderma otae (strain ATCC MYA-4605 / CBS 113480)</name>
    <name type="common">Microsporum canis</name>
    <dbReference type="NCBI Taxonomy" id="554155"/>
    <lineage>
        <taxon>Eukaryota</taxon>
        <taxon>Fungi</taxon>
        <taxon>Dikarya</taxon>
        <taxon>Ascomycota</taxon>
        <taxon>Pezizomycotina</taxon>
        <taxon>Eurotiomycetes</taxon>
        <taxon>Eurotiomycetidae</taxon>
        <taxon>Onygenales</taxon>
        <taxon>Arthrodermataceae</taxon>
        <taxon>Microsporum</taxon>
    </lineage>
</organism>
<keyword evidence="2" id="KW-0238">DNA-binding</keyword>
<dbReference type="RefSeq" id="XP_002846205.1">
    <property type="nucleotide sequence ID" value="XM_002846159.1"/>
</dbReference>
<dbReference type="OMA" id="SKSQCAY"/>
<gene>
    <name evidence="7" type="ORF">MCYG_06074</name>
</gene>
<feature type="compositionally biased region" description="Basic and acidic residues" evidence="5">
    <location>
        <begin position="1"/>
        <end position="14"/>
    </location>
</feature>
<dbReference type="Proteomes" id="UP000002035">
    <property type="component" value="Unassembled WGS sequence"/>
</dbReference>
<dbReference type="GeneID" id="9228374"/>
<accession>C5FTQ2</accession>
<dbReference type="HOGENOM" id="CLU_044360_0_0_1"/>
<reference evidence="8" key="1">
    <citation type="journal article" date="2012" name="MBio">
        <title>Comparative genome analysis of Trichophyton rubrum and related dermatophytes reveals candidate genes involved in infection.</title>
        <authorList>
            <person name="Martinez D.A."/>
            <person name="Oliver B.G."/>
            <person name="Graeser Y."/>
            <person name="Goldberg J.M."/>
            <person name="Li W."/>
            <person name="Martinez-Rossi N.M."/>
            <person name="Monod M."/>
            <person name="Shelest E."/>
            <person name="Barton R.C."/>
            <person name="Birch E."/>
            <person name="Brakhage A.A."/>
            <person name="Chen Z."/>
            <person name="Gurr S.J."/>
            <person name="Heiman D."/>
            <person name="Heitman J."/>
            <person name="Kosti I."/>
            <person name="Rossi A."/>
            <person name="Saif S."/>
            <person name="Samalova M."/>
            <person name="Saunders C.W."/>
            <person name="Shea T."/>
            <person name="Summerbell R.C."/>
            <person name="Xu J."/>
            <person name="Young S."/>
            <person name="Zeng Q."/>
            <person name="Birren B.W."/>
            <person name="Cuomo C.A."/>
            <person name="White T.C."/>
        </authorList>
    </citation>
    <scope>NUCLEOTIDE SEQUENCE [LARGE SCALE GENOMIC DNA]</scope>
    <source>
        <strain evidence="8">ATCC MYA-4605 / CBS 113480</strain>
    </source>
</reference>
<keyword evidence="1" id="KW-0805">Transcription regulation</keyword>
<dbReference type="PROSITE" id="PS50048">
    <property type="entry name" value="ZN2_CY6_FUNGAL_2"/>
    <property type="match status" value="1"/>
</dbReference>
<feature type="region of interest" description="Disordered" evidence="5">
    <location>
        <begin position="1"/>
        <end position="47"/>
    </location>
</feature>
<name>C5FTQ2_ARTOC</name>
<keyword evidence="8" id="KW-1185">Reference proteome</keyword>
<dbReference type="VEuPathDB" id="FungiDB:MCYG_06074"/>
<protein>
    <recommendedName>
        <fullName evidence="6">Zn(2)-C6 fungal-type domain-containing protein</fullName>
    </recommendedName>
</protein>
<dbReference type="SMART" id="SM00066">
    <property type="entry name" value="GAL4"/>
    <property type="match status" value="1"/>
</dbReference>
<dbReference type="Pfam" id="PF00172">
    <property type="entry name" value="Zn_clus"/>
    <property type="match status" value="1"/>
</dbReference>
<dbReference type="STRING" id="554155.C5FTQ2"/>
<evidence type="ECO:0000256" key="4">
    <source>
        <dbReference type="ARBA" id="ARBA00023242"/>
    </source>
</evidence>
<dbReference type="GO" id="GO:0003677">
    <property type="term" value="F:DNA binding"/>
    <property type="evidence" value="ECO:0007669"/>
    <property type="project" value="UniProtKB-KW"/>
</dbReference>
<proteinExistence type="predicted"/>
<dbReference type="OrthoDB" id="5394557at2759"/>
<dbReference type="GO" id="GO:0000981">
    <property type="term" value="F:DNA-binding transcription factor activity, RNA polymerase II-specific"/>
    <property type="evidence" value="ECO:0007669"/>
    <property type="project" value="InterPro"/>
</dbReference>
<evidence type="ECO:0000256" key="2">
    <source>
        <dbReference type="ARBA" id="ARBA00023125"/>
    </source>
</evidence>
<evidence type="ECO:0000313" key="7">
    <source>
        <dbReference type="EMBL" id="EEQ33255.1"/>
    </source>
</evidence>
<dbReference type="Gene3D" id="4.10.240.10">
    <property type="entry name" value="Zn(2)-C6 fungal-type DNA-binding domain"/>
    <property type="match status" value="1"/>
</dbReference>
<evidence type="ECO:0000256" key="3">
    <source>
        <dbReference type="ARBA" id="ARBA00023163"/>
    </source>
</evidence>
<dbReference type="InterPro" id="IPR001138">
    <property type="entry name" value="Zn2Cys6_DnaBD"/>
</dbReference>
<evidence type="ECO:0000259" key="6">
    <source>
        <dbReference type="PROSITE" id="PS50048"/>
    </source>
</evidence>
<feature type="domain" description="Zn(2)-C6 fungal-type" evidence="6">
    <location>
        <begin position="67"/>
        <end position="101"/>
    </location>
</feature>
<dbReference type="EMBL" id="DS995705">
    <property type="protein sequence ID" value="EEQ33255.1"/>
    <property type="molecule type" value="Genomic_DNA"/>
</dbReference>
<sequence>MDHTFYKQEEETKPLPRIHPIATPATQPKREESEDAPEGKLAPNRLGVECETKTSVVPNQRRRTPVACARCRRRKIKCSGDLGNGEACSNCKSSGTTNCLFLRVNSSPLQTKASYSTWTYPFSNSTSLGAYGQQQAAYDTHVPRANGFSINTGPPGLPAYSVMQPGPEYGTPLEPTPTNRAPYYPPNYPIGYGDAPTHHLPFSSYVLPSSTGAGANAIYGTTASTKGGRLPTTSDPTNGVMYPDLEGNSSPLPSFPFLGRPSQNCTSSEAVTLLPAVNSLPLGQDRILPNPTTGRNNAPASILESSSATPTTVCTSITAAYKQAYQLVTENDTRPMTGNDTSSLPVNVKISSSPVDCGFGYIPLSNALQPCVTSAPFLVTEVVDTPIDFHQNSGEQQGDTKITNGKGHMDTYVSEYHHSTNHRPGSTRPSGGILVSGEVYQRPQYTTPTRNIYPVEKVTAPPHLSAGTSSCY</sequence>
<evidence type="ECO:0000313" key="8">
    <source>
        <dbReference type="Proteomes" id="UP000002035"/>
    </source>
</evidence>
<keyword evidence="3" id="KW-0804">Transcription</keyword>
<dbReference type="SUPFAM" id="SSF57701">
    <property type="entry name" value="Zn2/Cys6 DNA-binding domain"/>
    <property type="match status" value="1"/>
</dbReference>
<dbReference type="AlphaFoldDB" id="C5FTQ2"/>
<dbReference type="CDD" id="cd00067">
    <property type="entry name" value="GAL4"/>
    <property type="match status" value="1"/>
</dbReference>
<evidence type="ECO:0000256" key="5">
    <source>
        <dbReference type="SAM" id="MobiDB-lite"/>
    </source>
</evidence>
<dbReference type="PROSITE" id="PS00463">
    <property type="entry name" value="ZN2_CY6_FUNGAL_1"/>
    <property type="match status" value="1"/>
</dbReference>
<dbReference type="eggNOG" id="ENOG502S7RA">
    <property type="taxonomic scope" value="Eukaryota"/>
</dbReference>
<dbReference type="GO" id="GO:0008270">
    <property type="term" value="F:zinc ion binding"/>
    <property type="evidence" value="ECO:0007669"/>
    <property type="project" value="InterPro"/>
</dbReference>
<dbReference type="InterPro" id="IPR036864">
    <property type="entry name" value="Zn2-C6_fun-type_DNA-bd_sf"/>
</dbReference>